<evidence type="ECO:0000256" key="9">
    <source>
        <dbReference type="PIRSR" id="PIRSR006615-1"/>
    </source>
</evidence>
<keyword evidence="4 8" id="KW-0378">Hydrolase</keyword>
<dbReference type="PANTHER" id="PTHR34217:SF1">
    <property type="entry name" value="CARBOXYPEPTIDASE 1"/>
    <property type="match status" value="1"/>
</dbReference>
<evidence type="ECO:0000256" key="1">
    <source>
        <dbReference type="ARBA" id="ARBA00022645"/>
    </source>
</evidence>
<feature type="binding site" evidence="9">
    <location>
        <position position="297"/>
    </location>
    <ligand>
        <name>Zn(2+)</name>
        <dbReference type="ChEBI" id="CHEBI:29105"/>
        <note>catalytic</note>
    </ligand>
</feature>
<dbReference type="PIRSF" id="PIRSF006615">
    <property type="entry name" value="Zn_crbxpep_Taq"/>
    <property type="match status" value="1"/>
</dbReference>
<keyword evidence="12" id="KW-1185">Reference proteome</keyword>
<evidence type="ECO:0000313" key="12">
    <source>
        <dbReference type="Proteomes" id="UP000309676"/>
    </source>
</evidence>
<dbReference type="EMBL" id="VCIW01000003">
    <property type="protein sequence ID" value="TLS53215.1"/>
    <property type="molecule type" value="Genomic_DNA"/>
</dbReference>
<reference evidence="11 12" key="1">
    <citation type="submission" date="2019-05" db="EMBL/GenBank/DDBJ databases">
        <authorList>
            <person name="Narsing Rao M.P."/>
            <person name="Li W.J."/>
        </authorList>
    </citation>
    <scope>NUCLEOTIDE SEQUENCE [LARGE SCALE GENOMIC DNA]</scope>
    <source>
        <strain evidence="11 12">SYSU_K30003</strain>
    </source>
</reference>
<dbReference type="SUPFAM" id="SSF55486">
    <property type="entry name" value="Metalloproteases ('zincins'), catalytic domain"/>
    <property type="match status" value="1"/>
</dbReference>
<comment type="caution">
    <text evidence="11">The sequence shown here is derived from an EMBL/GenBank/DDBJ whole genome shotgun (WGS) entry which is preliminary data.</text>
</comment>
<feature type="active site" description="Proton donor/acceptor" evidence="10">
    <location>
        <position position="268"/>
    </location>
</feature>
<dbReference type="GO" id="GO:0008270">
    <property type="term" value="F:zinc ion binding"/>
    <property type="evidence" value="ECO:0007669"/>
    <property type="project" value="UniProtKB-ARBA"/>
</dbReference>
<evidence type="ECO:0000256" key="3">
    <source>
        <dbReference type="ARBA" id="ARBA00022723"/>
    </source>
</evidence>
<evidence type="ECO:0000256" key="4">
    <source>
        <dbReference type="ARBA" id="ARBA00022801"/>
    </source>
</evidence>
<name>A0A5R9GML7_9BACL</name>
<dbReference type="EC" id="3.4.17.19" evidence="8"/>
<evidence type="ECO:0000256" key="2">
    <source>
        <dbReference type="ARBA" id="ARBA00022670"/>
    </source>
</evidence>
<gene>
    <name evidence="11" type="ORF">FE782_07590</name>
</gene>
<dbReference type="Proteomes" id="UP000309676">
    <property type="component" value="Unassembled WGS sequence"/>
</dbReference>
<evidence type="ECO:0000256" key="5">
    <source>
        <dbReference type="ARBA" id="ARBA00023049"/>
    </source>
</evidence>
<sequence>MAADERQVQEYLELTKKMKSYEEALGVLYWDMRTGAPRKGLNTRSETIGVLSTDLFKLSTSERMGELLDALSAPSAFESLSPMLKRSVTESKKEYDRSKKIPADLYQKYVVLASQAESVWEECKPNNDFATFRPYLEQVVDYQKRFIELWGYEDNKYDTLLDAYEPGMTVRKLDAVFGALREKLVPLVAAVASKPPVDTSFMSRKVPMETQRAFSEFILKEIGYDFAAGRLDPTTHPFATGLNPGDVRVTTRYIEDDFQNSLFSTIHEGGHALYEQNISPDLIGTNLCTGTSMGIHESQSRLWENMIGRSRPFWERYYADFQRMTPELSDVPLDDFYRAVNEVKASLIRTEADELTYNLHIMIRYELEKQLMNDQLQVADLPAAWNAKYKEYLGIEPPNDELGVLQDVHWSGGGFGYFPSYALGNMYAAQMMDAMRKALPSFDALVAAGDFEPIKAWLTDKIYRHGRLLTPSEVIRSVAGAELDPTYLTTYLEAKYSEIYKM</sequence>
<comment type="cofactor">
    <cofactor evidence="9">
        <name>Zn(2+)</name>
        <dbReference type="ChEBI" id="CHEBI:29105"/>
    </cofactor>
    <text evidence="9">Binds 1 zinc ion per subunit.</text>
</comment>
<evidence type="ECO:0000256" key="6">
    <source>
        <dbReference type="ARBA" id="ARBA00052755"/>
    </source>
</evidence>
<keyword evidence="2 8" id="KW-0645">Protease</keyword>
<feature type="binding site" evidence="9">
    <location>
        <position position="267"/>
    </location>
    <ligand>
        <name>Zn(2+)</name>
        <dbReference type="ChEBI" id="CHEBI:29105"/>
        <note>catalytic</note>
    </ligand>
</feature>
<dbReference type="FunFam" id="1.10.1370.30:FF:000003">
    <property type="entry name" value="Thermostable carboxypeptidase 1"/>
    <property type="match status" value="1"/>
</dbReference>
<dbReference type="PRINTS" id="PR00998">
    <property type="entry name" value="CRBOXYPTASET"/>
</dbReference>
<accession>A0A5R9GML7</accession>
<evidence type="ECO:0000256" key="10">
    <source>
        <dbReference type="PIRSR" id="PIRSR006615-2"/>
    </source>
</evidence>
<dbReference type="OrthoDB" id="9772308at2"/>
<evidence type="ECO:0000313" key="11">
    <source>
        <dbReference type="EMBL" id="TLS53215.1"/>
    </source>
</evidence>
<dbReference type="PANTHER" id="PTHR34217">
    <property type="entry name" value="METAL-DEPENDENT CARBOXYPEPTIDASE"/>
    <property type="match status" value="1"/>
</dbReference>
<dbReference type="Pfam" id="PF02074">
    <property type="entry name" value="Peptidase_M32"/>
    <property type="match status" value="1"/>
</dbReference>
<evidence type="ECO:0000256" key="8">
    <source>
        <dbReference type="PIRNR" id="PIRNR006615"/>
    </source>
</evidence>
<keyword evidence="9" id="KW-0862">Zinc</keyword>
<feature type="binding site" evidence="9">
    <location>
        <position position="271"/>
    </location>
    <ligand>
        <name>Zn(2+)</name>
        <dbReference type="ChEBI" id="CHEBI:29105"/>
        <note>catalytic</note>
    </ligand>
</feature>
<dbReference type="InterPro" id="IPR001333">
    <property type="entry name" value="Peptidase_M32_Taq"/>
</dbReference>
<comment type="catalytic activity">
    <reaction evidence="6 8">
        <text>Release of a C-terminal amino acid with broad specificity, except for -Pro.</text>
        <dbReference type="EC" id="3.4.17.19"/>
    </reaction>
</comment>
<dbReference type="RefSeq" id="WP_138193456.1">
    <property type="nucleotide sequence ID" value="NZ_VCIW01000003.1"/>
</dbReference>
<dbReference type="GO" id="GO:0004181">
    <property type="term" value="F:metallocarboxypeptidase activity"/>
    <property type="evidence" value="ECO:0007669"/>
    <property type="project" value="UniProtKB-UniRule"/>
</dbReference>
<proteinExistence type="inferred from homology"/>
<dbReference type="GO" id="GO:0006508">
    <property type="term" value="P:proteolysis"/>
    <property type="evidence" value="ECO:0007669"/>
    <property type="project" value="UniProtKB-UniRule"/>
</dbReference>
<keyword evidence="1 8" id="KW-0121">Carboxypeptidase</keyword>
<keyword evidence="5 8" id="KW-0482">Metalloprotease</keyword>
<dbReference type="PROSITE" id="PS52034">
    <property type="entry name" value="PEPTIDASE_M32"/>
    <property type="match status" value="1"/>
</dbReference>
<dbReference type="CDD" id="cd06460">
    <property type="entry name" value="M32_Taq"/>
    <property type="match status" value="1"/>
</dbReference>
<comment type="similarity">
    <text evidence="7 8">Belongs to the peptidase M32 family.</text>
</comment>
<evidence type="ECO:0000256" key="7">
    <source>
        <dbReference type="ARBA" id="ARBA00061580"/>
    </source>
</evidence>
<keyword evidence="3 8" id="KW-0479">Metal-binding</keyword>
<dbReference type="AlphaFoldDB" id="A0A5R9GML7"/>
<comment type="function">
    <text evidence="8">Broad specificity carboxypetidase that releases amino acids sequentially from the C-terminus, including neutral, aromatic, polar and basic residues.</text>
</comment>
<protein>
    <recommendedName>
        <fullName evidence="8">Metal-dependent carboxypeptidase</fullName>
        <ecNumber evidence="8">3.4.17.19</ecNumber>
    </recommendedName>
</protein>
<organism evidence="11 12">
    <name type="scientific">Paenibacillus antri</name>
    <dbReference type="NCBI Taxonomy" id="2582848"/>
    <lineage>
        <taxon>Bacteria</taxon>
        <taxon>Bacillati</taxon>
        <taxon>Bacillota</taxon>
        <taxon>Bacilli</taxon>
        <taxon>Bacillales</taxon>
        <taxon>Paenibacillaceae</taxon>
        <taxon>Paenibacillus</taxon>
    </lineage>
</organism>
<dbReference type="Gene3D" id="1.10.1370.30">
    <property type="match status" value="1"/>
</dbReference>